<feature type="region of interest" description="Disordered" evidence="17">
    <location>
        <begin position="595"/>
        <end position="708"/>
    </location>
</feature>
<comment type="caution">
    <text evidence="16">Lacks conserved residue(s) required for the propagation of feature annotation.</text>
</comment>
<dbReference type="GeneID" id="106983216"/>
<dbReference type="Pfam" id="PF00053">
    <property type="entry name" value="EGF_laminin"/>
    <property type="match status" value="2"/>
</dbReference>
<dbReference type="InterPro" id="IPR002049">
    <property type="entry name" value="LE_dom"/>
</dbReference>
<dbReference type="InterPro" id="IPR042635">
    <property type="entry name" value="MEGF10/SREC1/2-like"/>
</dbReference>
<evidence type="ECO:0000256" key="7">
    <source>
        <dbReference type="ARBA" id="ARBA00022889"/>
    </source>
</evidence>
<dbReference type="GO" id="GO:0016322">
    <property type="term" value="P:neuron remodeling"/>
    <property type="evidence" value="ECO:0007669"/>
    <property type="project" value="TreeGrafter"/>
</dbReference>
<evidence type="ECO:0000256" key="8">
    <source>
        <dbReference type="ARBA" id="ARBA00022989"/>
    </source>
</evidence>
<evidence type="ECO:0000256" key="15">
    <source>
        <dbReference type="ARBA" id="ARBA00083694"/>
    </source>
</evidence>
<feature type="region of interest" description="Disordered" evidence="17">
    <location>
        <begin position="750"/>
        <end position="869"/>
    </location>
</feature>
<evidence type="ECO:0000259" key="18">
    <source>
        <dbReference type="PROSITE" id="PS50026"/>
    </source>
</evidence>
<evidence type="ECO:0000256" key="13">
    <source>
        <dbReference type="ARBA" id="ARBA00058330"/>
    </source>
</evidence>
<dbReference type="GO" id="GO:0030169">
    <property type="term" value="F:low-density lipoprotein particle binding"/>
    <property type="evidence" value="ECO:0007669"/>
    <property type="project" value="TreeGrafter"/>
</dbReference>
<comment type="subcellular location">
    <subcellularLocation>
        <location evidence="1">Membrane</location>
        <topology evidence="1">Single-pass type I membrane protein</topology>
    </subcellularLocation>
</comment>
<dbReference type="GO" id="GO:0016358">
    <property type="term" value="P:dendrite development"/>
    <property type="evidence" value="ECO:0007669"/>
    <property type="project" value="TreeGrafter"/>
</dbReference>
<keyword evidence="7" id="KW-0130">Cell adhesion</keyword>
<dbReference type="PROSITE" id="PS00022">
    <property type="entry name" value="EGF_1"/>
    <property type="match status" value="4"/>
</dbReference>
<protein>
    <recommendedName>
        <fullName evidence="14">Scavenger receptor class F member 1</fullName>
    </recommendedName>
    <alternativeName>
        <fullName evidence="15">Acetyl LDL receptor</fullName>
    </alternativeName>
</protein>
<keyword evidence="12" id="KW-0325">Glycoprotein</keyword>
<dbReference type="SUPFAM" id="SSF57184">
    <property type="entry name" value="Growth factor receptor domain"/>
    <property type="match status" value="1"/>
</dbReference>
<evidence type="ECO:0000256" key="12">
    <source>
        <dbReference type="ARBA" id="ARBA00023180"/>
    </source>
</evidence>
<organism evidence="19 20">
    <name type="scientific">Acinonyx jubatus</name>
    <name type="common">Cheetah</name>
    <dbReference type="NCBI Taxonomy" id="32536"/>
    <lineage>
        <taxon>Eukaryota</taxon>
        <taxon>Metazoa</taxon>
        <taxon>Chordata</taxon>
        <taxon>Craniata</taxon>
        <taxon>Vertebrata</taxon>
        <taxon>Euteleostomi</taxon>
        <taxon>Mammalia</taxon>
        <taxon>Eutheria</taxon>
        <taxon>Laurasiatheria</taxon>
        <taxon>Carnivora</taxon>
        <taxon>Feliformia</taxon>
        <taxon>Felidae</taxon>
        <taxon>Felinae</taxon>
        <taxon>Acinonyx</taxon>
    </lineage>
</organism>
<dbReference type="PROSITE" id="PS50026">
    <property type="entry name" value="EGF_3"/>
    <property type="match status" value="1"/>
</dbReference>
<dbReference type="FunFam" id="2.170.300.10:FF:000041">
    <property type="entry name" value="Tyrosine protein kinase receptor tie-1, putative"/>
    <property type="match status" value="1"/>
</dbReference>
<evidence type="ECO:0000256" key="9">
    <source>
        <dbReference type="ARBA" id="ARBA00023136"/>
    </source>
</evidence>
<dbReference type="InterPro" id="IPR000742">
    <property type="entry name" value="EGF"/>
</dbReference>
<dbReference type="FunFam" id="2.10.25.10:FF:000691">
    <property type="entry name" value="Scavenger receptor class F, member 1"/>
    <property type="match status" value="1"/>
</dbReference>
<proteinExistence type="predicted"/>
<evidence type="ECO:0000256" key="6">
    <source>
        <dbReference type="ARBA" id="ARBA00022737"/>
    </source>
</evidence>
<feature type="disulfide bond" evidence="16">
    <location>
        <begin position="116"/>
        <end position="125"/>
    </location>
</feature>
<evidence type="ECO:0000256" key="14">
    <source>
        <dbReference type="ARBA" id="ARBA00069470"/>
    </source>
</evidence>
<feature type="compositionally biased region" description="Polar residues" evidence="17">
    <location>
        <begin position="638"/>
        <end position="648"/>
    </location>
</feature>
<comment type="function">
    <text evidence="13">Mediates the binding and degradation of acetylated low density lipoprotein (Ac-LDL). Mediates heterophilic interactions, suggesting a function as adhesion protein. Plays a role in the regulation of neurite-like outgrowth.</text>
</comment>
<evidence type="ECO:0000256" key="3">
    <source>
        <dbReference type="ARBA" id="ARBA00022553"/>
    </source>
</evidence>
<dbReference type="GO" id="GO:0005886">
    <property type="term" value="C:plasma membrane"/>
    <property type="evidence" value="ECO:0007669"/>
    <property type="project" value="UniProtKB-ARBA"/>
</dbReference>
<reference evidence="20" key="1">
    <citation type="submission" date="2025-08" db="UniProtKB">
        <authorList>
            <consortium name="RefSeq"/>
        </authorList>
    </citation>
    <scope>IDENTIFICATION</scope>
    <source>
        <tissue evidence="20">Blood</tissue>
    </source>
</reference>
<dbReference type="FunFam" id="2.170.300.10:FF:000047">
    <property type="entry name" value="Scavenger receptor class F member 1 isoform 1"/>
    <property type="match status" value="1"/>
</dbReference>
<sequence length="869" mass="91545">MAARLSALVSSGKALEGSREGVGSRGGQTNPSPPAGLAAMGLRLLVSLLLLWTQGTQGSNLDPKGRHVCTASSPSAELQCCPGWRQKDQECTIPICEGLDACREDEVCVKPGLCRCKPGFFGAQCNSRCPSQYWGPDCRETCACHPHGQCEPATGVCHCQAERWGSRCEFQCDCGPHGRCDAATGACRCEPGWWSPTCRRPCQCNPAVARCDQTNGSCRCEPGWWGRRCSFRCACHGSPCAQETGRCVCRPGRWGPECRYECECVRGRCNAVSGLCACPPGFRGARCELPCPAGSYGPHCRDSCGHCKQNEPCSADTGSCESCELGWNGTQCHQPCPPGTFGESCRKQCPHCRLGEACQADTGHCQRCDPGWLGPRCEDPCPLGTFGEGCTSTCPTCVQGACDAVTGECVCDVGYWGPSCNTSCPSGFHGNNCSIPCECPGGSCHPVSGACQLGPHGQDAALIAGILVPLLLLLLGIAFCACCCWAARLDPKDRPARDEAAVSRVKMQVWGALTSLGSALPCGSLSSHKLPWVTVSHHDPEIPFNHSFIEPPSAGWASDDSFSSDPESGEEDEGPAYCVPPQEGMATVAHGEFPEASLAGGPIPPPEDASTPFPIPRTSSLARAKRPSVSFAEGTKFAPQSRQSSGELSSPLRKPKRLSRGAPLSPESQEAEESMGPEKAETDETLPGAASPRDPAIGRRRLPLGGRTVAERVEAIEGSVSEGSGSVTTIYMLAGTPQVSEGPVRSVLRRFGSFQKGQAEPKVKSAIPKPPRRALSRNKDSPGLASGTASQSPNLAPNHELTRALESAGTGPEEVARGLGDGTKNSGRAQELAPEGGPQEQDPQKLSDEEGQEEPQYENVAPISGPPAP</sequence>
<evidence type="ECO:0000256" key="16">
    <source>
        <dbReference type="PROSITE-ProRule" id="PRU00076"/>
    </source>
</evidence>
<keyword evidence="5" id="KW-0732">Signal</keyword>
<evidence type="ECO:0000256" key="5">
    <source>
        <dbReference type="ARBA" id="ARBA00022729"/>
    </source>
</evidence>
<dbReference type="InterPro" id="IPR009030">
    <property type="entry name" value="Growth_fac_rcpt_cys_sf"/>
</dbReference>
<evidence type="ECO:0000256" key="11">
    <source>
        <dbReference type="ARBA" id="ARBA00023170"/>
    </source>
</evidence>
<dbReference type="FunFam" id="2.170.300.10:FF:000048">
    <property type="entry name" value="scavenger receptor class F member 1 isoform X4"/>
    <property type="match status" value="1"/>
</dbReference>
<feature type="region of interest" description="Disordered" evidence="17">
    <location>
        <begin position="555"/>
        <end position="582"/>
    </location>
</feature>
<keyword evidence="8" id="KW-1133">Transmembrane helix</keyword>
<keyword evidence="6" id="KW-0677">Repeat</keyword>
<evidence type="ECO:0000313" key="19">
    <source>
        <dbReference type="Proteomes" id="UP001652583"/>
    </source>
</evidence>
<dbReference type="GO" id="GO:0010976">
    <property type="term" value="P:positive regulation of neuron projection development"/>
    <property type="evidence" value="ECO:0007669"/>
    <property type="project" value="TreeGrafter"/>
</dbReference>
<keyword evidence="9" id="KW-0472">Membrane</keyword>
<dbReference type="AlphaFoldDB" id="A0A6J1XD80"/>
<dbReference type="Proteomes" id="UP001652583">
    <property type="component" value="Chromosome E1"/>
</dbReference>
<dbReference type="CTD" id="8578"/>
<dbReference type="SMART" id="SM00180">
    <property type="entry name" value="EGF_Lam"/>
    <property type="match status" value="3"/>
</dbReference>
<dbReference type="KEGG" id="aju:106983216"/>
<accession>A0A6J1XD80</accession>
<dbReference type="FunFam" id="2.170.300.10:FF:000013">
    <property type="entry name" value="Scavenger receptor class F, member 2"/>
    <property type="match status" value="1"/>
</dbReference>
<evidence type="ECO:0000256" key="4">
    <source>
        <dbReference type="ARBA" id="ARBA00022692"/>
    </source>
</evidence>
<keyword evidence="4" id="KW-0812">Transmembrane</keyword>
<evidence type="ECO:0000256" key="10">
    <source>
        <dbReference type="ARBA" id="ARBA00023157"/>
    </source>
</evidence>
<dbReference type="PANTHER" id="PTHR24043:SF0">
    <property type="entry name" value="SCAVENGER RECEPTOR CLASS F MEMBER 1"/>
    <property type="match status" value="1"/>
</dbReference>
<keyword evidence="11 20" id="KW-0675">Receptor</keyword>
<keyword evidence="19" id="KW-1185">Reference proteome</keyword>
<dbReference type="RefSeq" id="XP_026890439.1">
    <property type="nucleotide sequence ID" value="XM_027034638.2"/>
</dbReference>
<name>A0A6J1XD80_ACIJB</name>
<evidence type="ECO:0000256" key="17">
    <source>
        <dbReference type="SAM" id="MobiDB-lite"/>
    </source>
</evidence>
<dbReference type="PRINTS" id="PR00011">
    <property type="entry name" value="EGFLAMININ"/>
</dbReference>
<keyword evidence="3" id="KW-0597">Phosphoprotein</keyword>
<dbReference type="PANTHER" id="PTHR24043">
    <property type="entry name" value="SCAVENGER RECEPTOR CLASS F"/>
    <property type="match status" value="1"/>
</dbReference>
<keyword evidence="2 16" id="KW-0245">EGF-like domain</keyword>
<evidence type="ECO:0000256" key="2">
    <source>
        <dbReference type="ARBA" id="ARBA00022536"/>
    </source>
</evidence>
<keyword evidence="10 16" id="KW-1015">Disulfide bond</keyword>
<evidence type="ECO:0000313" key="20">
    <source>
        <dbReference type="RefSeq" id="XP_026890439.1"/>
    </source>
</evidence>
<dbReference type="SMART" id="SM00181">
    <property type="entry name" value="EGF"/>
    <property type="match status" value="7"/>
</dbReference>
<evidence type="ECO:0000256" key="1">
    <source>
        <dbReference type="ARBA" id="ARBA00004479"/>
    </source>
</evidence>
<dbReference type="Gene3D" id="2.170.300.10">
    <property type="entry name" value="Tie2 ligand-binding domain superfamily"/>
    <property type="match status" value="3"/>
</dbReference>
<dbReference type="GO" id="GO:0007157">
    <property type="term" value="P:heterophilic cell-cell adhesion via plasma membrane cell adhesion molecules"/>
    <property type="evidence" value="ECO:0007669"/>
    <property type="project" value="TreeGrafter"/>
</dbReference>
<gene>
    <name evidence="20" type="primary">SCARF1</name>
</gene>
<dbReference type="GO" id="GO:0005044">
    <property type="term" value="F:scavenger receptor activity"/>
    <property type="evidence" value="ECO:0007669"/>
    <property type="project" value="InterPro"/>
</dbReference>
<feature type="domain" description="EGF-like" evidence="18">
    <location>
        <begin position="92"/>
        <end position="126"/>
    </location>
</feature>